<feature type="compositionally biased region" description="Basic and acidic residues" evidence="1">
    <location>
        <begin position="18"/>
        <end position="27"/>
    </location>
</feature>
<evidence type="ECO:0000313" key="2">
    <source>
        <dbReference type="EMBL" id="CAA9996708.1"/>
    </source>
</evidence>
<keyword evidence="3" id="KW-1185">Reference proteome</keyword>
<feature type="compositionally biased region" description="Basic and acidic residues" evidence="1">
    <location>
        <begin position="98"/>
        <end position="109"/>
    </location>
</feature>
<accession>A0A6H5G490</accession>
<name>A0A6H5G490_9HEMI</name>
<evidence type="ECO:0000313" key="3">
    <source>
        <dbReference type="Proteomes" id="UP000479000"/>
    </source>
</evidence>
<protein>
    <submittedName>
        <fullName evidence="2">Uncharacterized protein</fullName>
    </submittedName>
</protein>
<dbReference type="EMBL" id="CADCXU010004849">
    <property type="protein sequence ID" value="CAA9996708.1"/>
    <property type="molecule type" value="Genomic_DNA"/>
</dbReference>
<dbReference type="Proteomes" id="UP000479000">
    <property type="component" value="Unassembled WGS sequence"/>
</dbReference>
<evidence type="ECO:0000256" key="1">
    <source>
        <dbReference type="SAM" id="MobiDB-lite"/>
    </source>
</evidence>
<reference evidence="2 3" key="1">
    <citation type="submission" date="2020-02" db="EMBL/GenBank/DDBJ databases">
        <authorList>
            <person name="Ferguson B K."/>
        </authorList>
    </citation>
    <scope>NUCLEOTIDE SEQUENCE [LARGE SCALE GENOMIC DNA]</scope>
</reference>
<feature type="non-terminal residue" evidence="2">
    <location>
        <position position="132"/>
    </location>
</feature>
<dbReference type="AlphaFoldDB" id="A0A6H5G490"/>
<proteinExistence type="predicted"/>
<sequence>MINESDDSVNCPSIDAYPHPDIDPDDPHQDDDPDHYPGSVPGSVSDPYPHPKDDPDPYPDIDPDPCPHTDPDDNPDLDDDPKTYIHPNILSRNPVPGIDHRDKDHHDDQFQEQGSWIRYQDVREFWGHHQDR</sequence>
<feature type="region of interest" description="Disordered" evidence="1">
    <location>
        <begin position="1"/>
        <end position="115"/>
    </location>
</feature>
<organism evidence="2 3">
    <name type="scientific">Nesidiocoris tenuis</name>
    <dbReference type="NCBI Taxonomy" id="355587"/>
    <lineage>
        <taxon>Eukaryota</taxon>
        <taxon>Metazoa</taxon>
        <taxon>Ecdysozoa</taxon>
        <taxon>Arthropoda</taxon>
        <taxon>Hexapoda</taxon>
        <taxon>Insecta</taxon>
        <taxon>Pterygota</taxon>
        <taxon>Neoptera</taxon>
        <taxon>Paraneoptera</taxon>
        <taxon>Hemiptera</taxon>
        <taxon>Heteroptera</taxon>
        <taxon>Panheteroptera</taxon>
        <taxon>Cimicomorpha</taxon>
        <taxon>Miridae</taxon>
        <taxon>Dicyphina</taxon>
        <taxon>Nesidiocoris</taxon>
    </lineage>
</organism>
<gene>
    <name evidence="2" type="ORF">NTEN_LOCUS3166</name>
</gene>